<accession>A0A3N2PVE1</accession>
<dbReference type="EMBL" id="ML119055">
    <property type="protein sequence ID" value="ROT38483.1"/>
    <property type="molecule type" value="Genomic_DNA"/>
</dbReference>
<organism evidence="1 2">
    <name type="scientific">Sodiomyces alkalinus (strain CBS 110278 / VKM F-3762 / F11)</name>
    <name type="common">Alkaliphilic filamentous fungus</name>
    <dbReference type="NCBI Taxonomy" id="1314773"/>
    <lineage>
        <taxon>Eukaryota</taxon>
        <taxon>Fungi</taxon>
        <taxon>Dikarya</taxon>
        <taxon>Ascomycota</taxon>
        <taxon>Pezizomycotina</taxon>
        <taxon>Sordariomycetes</taxon>
        <taxon>Hypocreomycetidae</taxon>
        <taxon>Glomerellales</taxon>
        <taxon>Plectosphaerellaceae</taxon>
        <taxon>Sodiomyces</taxon>
    </lineage>
</organism>
<dbReference type="RefSeq" id="XP_028466289.1">
    <property type="nucleotide sequence ID" value="XM_028611875.1"/>
</dbReference>
<sequence>MAQITRTWKIETCLSLYSTRRNTGELCDGSVGMATTLCSPGLPLLLVACLWCPKSDVDPEAALPGALAALNLREQDLSPRSSLPSGVLAIPTTSYKSVHVWRFSDGSAMVPMHQLVARPIPLDDVVLLGSPHFRTIAGEYQTTSTKHQNLSPCPKMDMIETVSVCCR</sequence>
<keyword evidence="2" id="KW-1185">Reference proteome</keyword>
<dbReference type="Proteomes" id="UP000272025">
    <property type="component" value="Unassembled WGS sequence"/>
</dbReference>
<evidence type="ECO:0000313" key="2">
    <source>
        <dbReference type="Proteomes" id="UP000272025"/>
    </source>
</evidence>
<dbReference type="AlphaFoldDB" id="A0A3N2PVE1"/>
<proteinExistence type="predicted"/>
<reference evidence="1 2" key="1">
    <citation type="journal article" date="2018" name="Mol. Ecol.">
        <title>The obligate alkalophilic soda-lake fungus Sodiomyces alkalinus has shifted to a protein diet.</title>
        <authorList>
            <person name="Grum-Grzhimaylo A.A."/>
            <person name="Falkoski D.L."/>
            <person name="van den Heuvel J."/>
            <person name="Valero-Jimenez C.A."/>
            <person name="Min B."/>
            <person name="Choi I.G."/>
            <person name="Lipzen A."/>
            <person name="Daum C.G."/>
            <person name="Aanen D.K."/>
            <person name="Tsang A."/>
            <person name="Henrissat B."/>
            <person name="Bilanenko E.N."/>
            <person name="de Vries R.P."/>
            <person name="van Kan J.A.L."/>
            <person name="Grigoriev I.V."/>
            <person name="Debets A.J.M."/>
        </authorList>
    </citation>
    <scope>NUCLEOTIDE SEQUENCE [LARGE SCALE GENOMIC DNA]</scope>
    <source>
        <strain evidence="1 2">F11</strain>
    </source>
</reference>
<evidence type="ECO:0000313" key="1">
    <source>
        <dbReference type="EMBL" id="ROT38483.1"/>
    </source>
</evidence>
<name>A0A3N2PVE1_SODAK</name>
<dbReference type="GeneID" id="39580353"/>
<protein>
    <submittedName>
        <fullName evidence="1">Uncharacterized protein</fullName>
    </submittedName>
</protein>
<gene>
    <name evidence="1" type="ORF">SODALDRAFT_333076</name>
</gene>